<dbReference type="EMBL" id="JBKBDE010000001">
    <property type="protein sequence ID" value="MFN6549142.1"/>
    <property type="molecule type" value="Genomic_DNA"/>
</dbReference>
<dbReference type="Proteomes" id="UP001635817">
    <property type="component" value="Unassembled WGS sequence"/>
</dbReference>
<comment type="caution">
    <text evidence="4">The sequence shown here is derived from an EMBL/GenBank/DDBJ whole genome shotgun (WGS) entry which is preliminary data.</text>
</comment>
<feature type="domain" description="TPR repeat" evidence="3">
    <location>
        <begin position="216"/>
        <end position="415"/>
    </location>
</feature>
<feature type="compositionally biased region" description="Basic and acidic residues" evidence="1">
    <location>
        <begin position="270"/>
        <end position="283"/>
    </location>
</feature>
<feature type="region of interest" description="Disordered" evidence="1">
    <location>
        <begin position="168"/>
        <end position="189"/>
    </location>
</feature>
<name>A0ABW9LMP7_9MYCO</name>
<feature type="region of interest" description="Disordered" evidence="1">
    <location>
        <begin position="259"/>
        <end position="283"/>
    </location>
</feature>
<dbReference type="InterPro" id="IPR057037">
    <property type="entry name" value="TPR_rep_actino"/>
</dbReference>
<proteinExistence type="predicted"/>
<reference evidence="4 5" key="1">
    <citation type="submission" date="2024-12" db="EMBL/GenBank/DDBJ databases">
        <title>The coexistence of Mycolicibacterium septicum and Mycolicibacterium nivoides in clinical samples.</title>
        <authorList>
            <person name="Wang C."/>
            <person name="Feng Y."/>
            <person name="Zong Z."/>
        </authorList>
    </citation>
    <scope>NUCLEOTIDE SEQUENCE [LARGE SCALE GENOMIC DNA]</scope>
    <source>
        <strain evidence="4 5">120310</strain>
    </source>
</reference>
<organism evidence="4 5">
    <name type="scientific">Mycolicibacterium septicum</name>
    <dbReference type="NCBI Taxonomy" id="98668"/>
    <lineage>
        <taxon>Bacteria</taxon>
        <taxon>Bacillati</taxon>
        <taxon>Actinomycetota</taxon>
        <taxon>Actinomycetes</taxon>
        <taxon>Mycobacteriales</taxon>
        <taxon>Mycobacteriaceae</taxon>
        <taxon>Mycolicibacterium</taxon>
    </lineage>
</organism>
<evidence type="ECO:0000313" key="4">
    <source>
        <dbReference type="EMBL" id="MFN6549142.1"/>
    </source>
</evidence>
<protein>
    <submittedName>
        <fullName evidence="4">EspA/EspE family type VII secretion system effector</fullName>
    </submittedName>
</protein>
<evidence type="ECO:0000313" key="5">
    <source>
        <dbReference type="Proteomes" id="UP001635817"/>
    </source>
</evidence>
<evidence type="ECO:0000256" key="1">
    <source>
        <dbReference type="SAM" id="MobiDB-lite"/>
    </source>
</evidence>
<dbReference type="Pfam" id="PF18879">
    <property type="entry name" value="EspA_EspE"/>
    <property type="match status" value="1"/>
</dbReference>
<gene>
    <name evidence="4" type="ORF">ACK4CP_01985</name>
</gene>
<keyword evidence="5" id="KW-1185">Reference proteome</keyword>
<feature type="domain" description="ESX-1 secretion-associated protein EspA/EspE-like" evidence="2">
    <location>
        <begin position="18"/>
        <end position="100"/>
    </location>
</feature>
<evidence type="ECO:0000259" key="3">
    <source>
        <dbReference type="Pfam" id="PF23275"/>
    </source>
</evidence>
<dbReference type="Pfam" id="PF23275">
    <property type="entry name" value="TPR_23"/>
    <property type="match status" value="1"/>
</dbReference>
<feature type="compositionally biased region" description="Basic and acidic residues" evidence="1">
    <location>
        <begin position="172"/>
        <end position="182"/>
    </location>
</feature>
<evidence type="ECO:0000259" key="2">
    <source>
        <dbReference type="Pfam" id="PF18879"/>
    </source>
</evidence>
<dbReference type="InterPro" id="IPR043796">
    <property type="entry name" value="ESX-1_EspA/EspE-like"/>
</dbReference>
<sequence>MSALDGFYSTWSKAKDTFGVGTPTDGSQYNGSSSQLLKMKSSIESAQPDDRWQGSGSQAYAAVNKQHAGVYEKLADLDKKMAAEVTNAANVVTNGRNQLDTTKSWVDSAVNSLPSSLSAQARENSLIPIAKEGITQVNNTVSTANGDMLKIGFRVSDLKNAFDELQNQKLGPGEKKGSEEAHALPPEEQAKKDVQNALLKGDKDAAAHVDQILSGIKPGQELTAEQAAYMSQMESQQKDMSVAALKDAREKLGEHGDVIPNSWQLMSNDDVPRSTGKFDDQQKGGFDRLPQSVQDALKSPGALPVTTEVSDIAAIVREGDPALQTGTELDRELMRKADRMMDSGLFTGDVTFADPHAKYVENTVQDIFEAAGRDHQIVYDQISGNHGDDGQDFLKDVTTHEWSDDGKAAGSLFEWTKDSPESKLSAETANVYAEFLGRESGDLLAINGNHQIGDMNPDLVKAFANGLMPYQDELVTDQPKVNTDFHRLDDLGSTMDKTNCLFAVIDSQPEAARDWNKAAYNNALEMQNSFAEYAKEHPDLPKGDARVDDLQASARLLGVIDGGMSQETLSNIHNGQMNADQALENAKEAYETKKDILRSVFSYGKGGDLITNTFADMIAGGPPDKADFKFNEDGTLTDVGLTANETSVQHQITQAQYAVASQFVQDGNPHIEDRFFDDTSGRLKPPSQISDADWSIYDAQLTAAMADKTQIAAMMTKFSQTFGHVGGYQK</sequence>
<dbReference type="RefSeq" id="WP_409548184.1">
    <property type="nucleotide sequence ID" value="NZ_JBKBDE010000001.1"/>
</dbReference>
<accession>A0ABW9LMP7</accession>